<feature type="domain" description="OmpA-like" evidence="10">
    <location>
        <begin position="138"/>
        <end position="258"/>
    </location>
</feature>
<protein>
    <submittedName>
        <fullName evidence="11">OmpA family protein</fullName>
    </submittedName>
</protein>
<dbReference type="InterPro" id="IPR025713">
    <property type="entry name" value="MotB-like_N_dom"/>
</dbReference>
<evidence type="ECO:0000256" key="3">
    <source>
        <dbReference type="ARBA" id="ARBA00022475"/>
    </source>
</evidence>
<dbReference type="Pfam" id="PF13677">
    <property type="entry name" value="MotB_plug"/>
    <property type="match status" value="1"/>
</dbReference>
<name>A0ABS7VAL2_9GAMM</name>
<evidence type="ECO:0000313" key="12">
    <source>
        <dbReference type="Proteomes" id="UP000774958"/>
    </source>
</evidence>
<gene>
    <name evidence="11" type="ORF">LA374_07945</name>
</gene>
<dbReference type="InterPro" id="IPR050330">
    <property type="entry name" value="Bact_OuterMem_StrucFunc"/>
</dbReference>
<dbReference type="PANTHER" id="PTHR30329:SF20">
    <property type="entry name" value="EXPORTED PROTEIN"/>
    <property type="match status" value="1"/>
</dbReference>
<accession>A0ABS7VAL2</accession>
<dbReference type="Gene3D" id="3.30.1330.60">
    <property type="entry name" value="OmpA-like domain"/>
    <property type="match status" value="1"/>
</dbReference>
<dbReference type="Pfam" id="PF00691">
    <property type="entry name" value="OmpA"/>
    <property type="match status" value="1"/>
</dbReference>
<evidence type="ECO:0000256" key="2">
    <source>
        <dbReference type="ARBA" id="ARBA00008914"/>
    </source>
</evidence>
<evidence type="ECO:0000256" key="5">
    <source>
        <dbReference type="ARBA" id="ARBA00022989"/>
    </source>
</evidence>
<comment type="similarity">
    <text evidence="2">Belongs to the MotB family.</text>
</comment>
<evidence type="ECO:0000256" key="9">
    <source>
        <dbReference type="SAM" id="Phobius"/>
    </source>
</evidence>
<sequence length="305" mass="33256">MPRRRRSPLHLRGHEHLDRWLVSYADYMTLIFALFVVLYSVAMVNKEKYKEVLEGVTQAFTMTVPQGKGILEAPGDAVVPGVSGEVSPTLLPQTESAAPESMIKSKQDGAALADIDAQLGQAMGALVDAGLVKLNRDDEWLTIELNSGLLFASGSASPSLNAGPVINAVSRIIKPVDNYVRVRGYTDNQQINNEIFRSNWQLSAARAGVILEAMVSDGIDPHRLAMEAYGEFSPWSDNESESGRAQNRKVVIALSRYAWKPTSPTARQPVQVEAPPKVEPAPVDSNNVKIIELPGGGIRITTRQE</sequence>
<feature type="transmembrane region" description="Helical" evidence="9">
    <location>
        <begin position="21"/>
        <end position="42"/>
    </location>
</feature>
<dbReference type="InterPro" id="IPR006665">
    <property type="entry name" value="OmpA-like"/>
</dbReference>
<proteinExistence type="inferred from homology"/>
<dbReference type="PROSITE" id="PS51123">
    <property type="entry name" value="OMPA_2"/>
    <property type="match status" value="1"/>
</dbReference>
<dbReference type="CDD" id="cd07185">
    <property type="entry name" value="OmpA_C-like"/>
    <property type="match status" value="1"/>
</dbReference>
<keyword evidence="5 9" id="KW-1133">Transmembrane helix</keyword>
<evidence type="ECO:0000256" key="1">
    <source>
        <dbReference type="ARBA" id="ARBA00004162"/>
    </source>
</evidence>
<dbReference type="PANTHER" id="PTHR30329">
    <property type="entry name" value="STATOR ELEMENT OF FLAGELLAR MOTOR COMPLEX"/>
    <property type="match status" value="1"/>
</dbReference>
<comment type="caution">
    <text evidence="11">The sequence shown here is derived from an EMBL/GenBank/DDBJ whole genome shotgun (WGS) entry which is preliminary data.</text>
</comment>
<dbReference type="InterPro" id="IPR036737">
    <property type="entry name" value="OmpA-like_sf"/>
</dbReference>
<feature type="region of interest" description="Disordered" evidence="8">
    <location>
        <begin position="262"/>
        <end position="285"/>
    </location>
</feature>
<evidence type="ECO:0000313" key="11">
    <source>
        <dbReference type="EMBL" id="MBZ6066135.1"/>
    </source>
</evidence>
<evidence type="ECO:0000256" key="8">
    <source>
        <dbReference type="SAM" id="MobiDB-lite"/>
    </source>
</evidence>
<dbReference type="SUPFAM" id="SSF103088">
    <property type="entry name" value="OmpA-like"/>
    <property type="match status" value="1"/>
</dbReference>
<dbReference type="EMBL" id="JAIRBT010000008">
    <property type="protein sequence ID" value="MBZ6066135.1"/>
    <property type="molecule type" value="Genomic_DNA"/>
</dbReference>
<feature type="compositionally biased region" description="Low complexity" evidence="8">
    <location>
        <begin position="268"/>
        <end position="283"/>
    </location>
</feature>
<keyword evidence="6 7" id="KW-0472">Membrane</keyword>
<evidence type="ECO:0000256" key="7">
    <source>
        <dbReference type="PROSITE-ProRule" id="PRU00473"/>
    </source>
</evidence>
<evidence type="ECO:0000259" key="10">
    <source>
        <dbReference type="PROSITE" id="PS51123"/>
    </source>
</evidence>
<organism evidence="11 12">
    <name type="scientific">Aeromonas schubertii</name>
    <dbReference type="NCBI Taxonomy" id="652"/>
    <lineage>
        <taxon>Bacteria</taxon>
        <taxon>Pseudomonadati</taxon>
        <taxon>Pseudomonadota</taxon>
        <taxon>Gammaproteobacteria</taxon>
        <taxon>Aeromonadales</taxon>
        <taxon>Aeromonadaceae</taxon>
        <taxon>Aeromonas</taxon>
    </lineage>
</organism>
<dbReference type="Proteomes" id="UP000774958">
    <property type="component" value="Unassembled WGS sequence"/>
</dbReference>
<keyword evidence="4 9" id="KW-0812">Transmembrane</keyword>
<keyword evidence="12" id="KW-1185">Reference proteome</keyword>
<dbReference type="RefSeq" id="WP_224162606.1">
    <property type="nucleotide sequence ID" value="NZ_JAIRBT010000008.1"/>
</dbReference>
<comment type="subcellular location">
    <subcellularLocation>
        <location evidence="1">Cell membrane</location>
        <topology evidence="1">Single-pass membrane protein</topology>
    </subcellularLocation>
</comment>
<reference evidence="11 12" key="1">
    <citation type="submission" date="2021-09" db="EMBL/GenBank/DDBJ databases">
        <title>Aeromonas schubertii isolated from Asian sea bass.</title>
        <authorList>
            <person name="Pinpimai K."/>
        </authorList>
    </citation>
    <scope>NUCLEOTIDE SEQUENCE [LARGE SCALE GENOMIC DNA]</scope>
    <source>
        <strain evidence="11 12">CHULA2021a</strain>
    </source>
</reference>
<evidence type="ECO:0000256" key="4">
    <source>
        <dbReference type="ARBA" id="ARBA00022692"/>
    </source>
</evidence>
<evidence type="ECO:0000256" key="6">
    <source>
        <dbReference type="ARBA" id="ARBA00023136"/>
    </source>
</evidence>
<keyword evidence="3" id="KW-1003">Cell membrane</keyword>